<dbReference type="Proteomes" id="UP000001249">
    <property type="component" value="Segment"/>
</dbReference>
<keyword evidence="2" id="KW-1185">Reference proteome</keyword>
<protein>
    <submittedName>
        <fullName evidence="1">Uncharacterized protein</fullName>
    </submittedName>
</protein>
<evidence type="ECO:0000313" key="2">
    <source>
        <dbReference type="Proteomes" id="UP000001249"/>
    </source>
</evidence>
<dbReference type="KEGG" id="vg:4484423"/>
<proteinExistence type="predicted"/>
<reference evidence="2" key="1">
    <citation type="journal article" date="2008" name="J. Bacteriol.">
        <title>Ma-LMM01 infecting toxic Microcystis aeruginosa illuminates diverse cyanophage genome strategies.</title>
        <authorList>
            <person name="Yoshida T."/>
            <person name="Nagasaki K."/>
            <person name="Takashima Y."/>
            <person name="Shirai Y."/>
            <person name="Tomaru Y."/>
            <person name="Takao Y."/>
            <person name="Sakamoto S."/>
            <person name="Hiroishi S."/>
            <person name="Ogata H."/>
        </authorList>
    </citation>
    <scope>NUCLEOTIDE SEQUENCE</scope>
</reference>
<dbReference type="GeneID" id="4484423"/>
<evidence type="ECO:0000313" key="1">
    <source>
        <dbReference type="EMBL" id="BAF36267.1"/>
    </source>
</evidence>
<dbReference type="EMBL" id="AB231700">
    <property type="protein sequence ID" value="BAF36267.1"/>
    <property type="molecule type" value="Genomic_DNA"/>
</dbReference>
<organism evidence="1 2">
    <name type="scientific">Microcystis phage LMM01</name>
    <dbReference type="NCBI Taxonomy" id="2856824"/>
    <lineage>
        <taxon>Viruses</taxon>
        <taxon>Duplodnaviria</taxon>
        <taxon>Heunggongvirae</taxon>
        <taxon>Uroviricota</taxon>
        <taxon>Caudoviricetes</taxon>
        <taxon>Fukuivirus</taxon>
        <taxon>Fukuivirus LMM01</taxon>
    </lineage>
</organism>
<name>A0A7U0_9CAUD</name>
<accession>A0A7U0</accession>
<sequence>MKMTTAITVSVAQINVPQYVAALKAVVSCLDKDSPRADASCVRMTIDKGQMQLTGNHLGSHSLVLKLPVQADDVDILVPGGPLLNLTCRMGTPTSLVIDIEEDKIVYRLGAYGTNSTPIYSGSPATPVVLESEGILESNLIAEAMRLITDYKSKENHIRLDITPDGCSLTRRVAASAYVQVSWADSPIASWSANLTSRQLQLVSYLGSPLTLSVGRAPRRLVLDSARGSLTILTGKEADKIPHFDRAPDAEFRASTTVDTRLLLGAINWQSTGASVGQAIQLHFTTNNLLVQGAGEPASIPCTVTGEASINLRACDLITVLRGEGPIQLIVRAFIIGDKTISILLLEKEVNNLSTRALLTENVIVVR</sequence>
<dbReference type="SUPFAM" id="SSF55979">
    <property type="entry name" value="DNA clamp"/>
    <property type="match status" value="1"/>
</dbReference>
<dbReference type="InterPro" id="IPR046938">
    <property type="entry name" value="DNA_clamp_sf"/>
</dbReference>
<dbReference type="RefSeq" id="YP_851190.1">
    <property type="nucleotide sequence ID" value="NC_008562.1"/>
</dbReference>